<accession>A0ABT4QYE1</accession>
<dbReference type="EMBL" id="JAPFQA010000010">
    <property type="protein sequence ID" value="MCZ8546603.1"/>
    <property type="molecule type" value="Genomic_DNA"/>
</dbReference>
<dbReference type="GO" id="GO:0005524">
    <property type="term" value="F:ATP binding"/>
    <property type="evidence" value="ECO:0007669"/>
    <property type="project" value="UniProtKB-KW"/>
</dbReference>
<keyword evidence="1" id="KW-0547">Nucleotide-binding</keyword>
<proteinExistence type="predicted"/>
<comment type="caution">
    <text evidence="1">The sequence shown here is derived from an EMBL/GenBank/DDBJ whole genome shotgun (WGS) entry which is preliminary data.</text>
</comment>
<evidence type="ECO:0000313" key="1">
    <source>
        <dbReference type="EMBL" id="MCZ8546603.1"/>
    </source>
</evidence>
<gene>
    <name evidence="1" type="ORF">OOJ09_20635</name>
</gene>
<organism evidence="1 2">
    <name type="scientific">Mesorhizobium qingshengii</name>
    <dbReference type="NCBI Taxonomy" id="1165689"/>
    <lineage>
        <taxon>Bacteria</taxon>
        <taxon>Pseudomonadati</taxon>
        <taxon>Pseudomonadota</taxon>
        <taxon>Alphaproteobacteria</taxon>
        <taxon>Hyphomicrobiales</taxon>
        <taxon>Phyllobacteriaceae</taxon>
        <taxon>Mesorhizobium</taxon>
    </lineage>
</organism>
<dbReference type="RefSeq" id="WP_269906961.1">
    <property type="nucleotide sequence ID" value="NZ_JAPFQA010000010.1"/>
</dbReference>
<sequence>MSKLTDGTANAQAELMRAARELRQSFDTTKLKELEPPLKLIMDEATALGLPVGKVIRALLDSGSVTFNAGTISLHDEIGVPLRSLGVGSSRLLIAALQRRVSTSTMTFLIDELEYGLEPHRIIRPLPTSPRSLALALGEENFHSGATQNERRTEALRPGRHSKRPHRLNAIFLFELTQHHFERCLKSTLIKHHRFFCFVKVTPVGEGILVLIQYVTNAVVDVEIGIVRDH</sequence>
<reference evidence="1" key="1">
    <citation type="submission" date="2022-11" db="EMBL/GenBank/DDBJ databases">
        <authorList>
            <person name="Coimbra C."/>
        </authorList>
    </citation>
    <scope>NUCLEOTIDE SEQUENCE</scope>
    <source>
        <strain evidence="1">Jales19</strain>
    </source>
</reference>
<keyword evidence="1" id="KW-0067">ATP-binding</keyword>
<name>A0ABT4QYE1_9HYPH</name>
<keyword evidence="2" id="KW-1185">Reference proteome</keyword>
<evidence type="ECO:0000313" key="2">
    <source>
        <dbReference type="Proteomes" id="UP001152178"/>
    </source>
</evidence>
<protein>
    <submittedName>
        <fullName evidence="1">ATP-binding protein</fullName>
    </submittedName>
</protein>
<dbReference type="Proteomes" id="UP001152178">
    <property type="component" value="Unassembled WGS sequence"/>
</dbReference>